<dbReference type="GO" id="GO:0007165">
    <property type="term" value="P:signal transduction"/>
    <property type="evidence" value="ECO:0007669"/>
    <property type="project" value="TreeGrafter"/>
</dbReference>
<protein>
    <submittedName>
        <fullName evidence="6">Peptidase S41</fullName>
    </submittedName>
</protein>
<dbReference type="SUPFAM" id="SSF50156">
    <property type="entry name" value="PDZ domain-like"/>
    <property type="match status" value="1"/>
</dbReference>
<reference evidence="6" key="2">
    <citation type="submission" date="2020-09" db="EMBL/GenBank/DDBJ databases">
        <authorList>
            <person name="Sun Q."/>
            <person name="Zhou Y."/>
        </authorList>
    </citation>
    <scope>NUCLEOTIDE SEQUENCE</scope>
    <source>
        <strain evidence="6">CGMCC 4.7201</strain>
    </source>
</reference>
<dbReference type="GO" id="GO:0004175">
    <property type="term" value="F:endopeptidase activity"/>
    <property type="evidence" value="ECO:0007669"/>
    <property type="project" value="TreeGrafter"/>
</dbReference>
<dbReference type="EMBL" id="BMMS01000033">
    <property type="protein sequence ID" value="GGO97448.1"/>
    <property type="molecule type" value="Genomic_DNA"/>
</dbReference>
<feature type="domain" description="PDZ" evidence="5">
    <location>
        <begin position="103"/>
        <end position="169"/>
    </location>
</feature>
<evidence type="ECO:0000256" key="4">
    <source>
        <dbReference type="ARBA" id="ARBA00022825"/>
    </source>
</evidence>
<dbReference type="GO" id="GO:0006508">
    <property type="term" value="P:proteolysis"/>
    <property type="evidence" value="ECO:0007669"/>
    <property type="project" value="UniProtKB-KW"/>
</dbReference>
<sequence>MSGPSLFGRPRRYGRGAALTFVFGAVLAAGAATGAWGDRSAPSGSPVRLSADATTVNSAPAKGKALSDALAEKGLGPEDARELVSRSGDRWAAFYTEREFEGFQRTLDGQYVGVGLWVRRMGDGRTEVARVQPGSPAARGGVRVGDRLTRVGGTDVYGRPVTEVVALLRGGEAAAAKPGSTVVLGLERDGRASRVALRRALMAAQDVSVEHLGHDVTRIKVDSFTRGVGRHVREALRGRSHRGVMLDLRGNSGGLVSEANETASAFLDGGLVATYDVDGEQHALFAEAGGDTATPLVVLVDGNTMSAAEMLAGALQDRSRAVVVGSRTFGKGSVQEPRTLPDGSVVERTVGTYRTPSGRTVDAGGVRPDVTVDTAKGSGAAKDQALTVLGGLAPRS</sequence>
<dbReference type="InterPro" id="IPR005151">
    <property type="entry name" value="Tail-specific_protease"/>
</dbReference>
<dbReference type="PROSITE" id="PS50106">
    <property type="entry name" value="PDZ"/>
    <property type="match status" value="1"/>
</dbReference>
<keyword evidence="7" id="KW-1185">Reference proteome</keyword>
<dbReference type="SMART" id="SM00245">
    <property type="entry name" value="TSPc"/>
    <property type="match status" value="1"/>
</dbReference>
<dbReference type="Pfam" id="PF17820">
    <property type="entry name" value="PDZ_6"/>
    <property type="match status" value="1"/>
</dbReference>
<evidence type="ECO:0000256" key="3">
    <source>
        <dbReference type="ARBA" id="ARBA00022801"/>
    </source>
</evidence>
<reference evidence="6" key="1">
    <citation type="journal article" date="2014" name="Int. J. Syst. Evol. Microbiol.">
        <title>Complete genome sequence of Corynebacterium casei LMG S-19264T (=DSM 44701T), isolated from a smear-ripened cheese.</title>
        <authorList>
            <consortium name="US DOE Joint Genome Institute (JGI-PGF)"/>
            <person name="Walter F."/>
            <person name="Albersmeier A."/>
            <person name="Kalinowski J."/>
            <person name="Ruckert C."/>
        </authorList>
    </citation>
    <scope>NUCLEOTIDE SEQUENCE</scope>
    <source>
        <strain evidence="6">CGMCC 4.7201</strain>
    </source>
</reference>
<dbReference type="GO" id="GO:0008236">
    <property type="term" value="F:serine-type peptidase activity"/>
    <property type="evidence" value="ECO:0007669"/>
    <property type="project" value="UniProtKB-KW"/>
</dbReference>
<evidence type="ECO:0000313" key="7">
    <source>
        <dbReference type="Proteomes" id="UP000641932"/>
    </source>
</evidence>
<organism evidence="6 7">
    <name type="scientific">Wenjunlia tyrosinilytica</name>
    <dbReference type="NCBI Taxonomy" id="1544741"/>
    <lineage>
        <taxon>Bacteria</taxon>
        <taxon>Bacillati</taxon>
        <taxon>Actinomycetota</taxon>
        <taxon>Actinomycetes</taxon>
        <taxon>Kitasatosporales</taxon>
        <taxon>Streptomycetaceae</taxon>
        <taxon>Wenjunlia</taxon>
    </lineage>
</organism>
<dbReference type="RefSeq" id="WP_189134902.1">
    <property type="nucleotide sequence ID" value="NZ_BMMS01000033.1"/>
</dbReference>
<accession>A0A917ZXE6</accession>
<dbReference type="PANTHER" id="PTHR32060:SF30">
    <property type="entry name" value="CARBOXY-TERMINAL PROCESSING PROTEASE CTPA"/>
    <property type="match status" value="1"/>
</dbReference>
<dbReference type="InterPro" id="IPR001478">
    <property type="entry name" value="PDZ"/>
</dbReference>
<dbReference type="GO" id="GO:0030288">
    <property type="term" value="C:outer membrane-bounded periplasmic space"/>
    <property type="evidence" value="ECO:0007669"/>
    <property type="project" value="TreeGrafter"/>
</dbReference>
<evidence type="ECO:0000256" key="1">
    <source>
        <dbReference type="ARBA" id="ARBA00009179"/>
    </source>
</evidence>
<comment type="caution">
    <text evidence="6">The sequence shown here is derived from an EMBL/GenBank/DDBJ whole genome shotgun (WGS) entry which is preliminary data.</text>
</comment>
<name>A0A917ZXE6_9ACTN</name>
<dbReference type="Pfam" id="PF03572">
    <property type="entry name" value="Peptidase_S41"/>
    <property type="match status" value="1"/>
</dbReference>
<evidence type="ECO:0000259" key="5">
    <source>
        <dbReference type="PROSITE" id="PS50106"/>
    </source>
</evidence>
<keyword evidence="3" id="KW-0378">Hydrolase</keyword>
<dbReference type="CDD" id="cd07560">
    <property type="entry name" value="Peptidase_S41_CPP"/>
    <property type="match status" value="1"/>
</dbReference>
<dbReference type="InterPro" id="IPR004447">
    <property type="entry name" value="Peptidase_S41A"/>
</dbReference>
<dbReference type="Proteomes" id="UP000641932">
    <property type="component" value="Unassembled WGS sequence"/>
</dbReference>
<evidence type="ECO:0000313" key="6">
    <source>
        <dbReference type="EMBL" id="GGO97448.1"/>
    </source>
</evidence>
<dbReference type="Gene3D" id="3.90.226.10">
    <property type="entry name" value="2-enoyl-CoA Hydratase, Chain A, domain 1"/>
    <property type="match status" value="1"/>
</dbReference>
<evidence type="ECO:0000256" key="2">
    <source>
        <dbReference type="ARBA" id="ARBA00022670"/>
    </source>
</evidence>
<dbReference type="InterPro" id="IPR036034">
    <property type="entry name" value="PDZ_sf"/>
</dbReference>
<dbReference type="AlphaFoldDB" id="A0A917ZXE6"/>
<dbReference type="InterPro" id="IPR029045">
    <property type="entry name" value="ClpP/crotonase-like_dom_sf"/>
</dbReference>
<dbReference type="SMART" id="SM00228">
    <property type="entry name" value="PDZ"/>
    <property type="match status" value="1"/>
</dbReference>
<dbReference type="InterPro" id="IPR041489">
    <property type="entry name" value="PDZ_6"/>
</dbReference>
<dbReference type="Gene3D" id="3.30.750.44">
    <property type="match status" value="1"/>
</dbReference>
<gene>
    <name evidence="6" type="ORF">GCM10012280_59290</name>
</gene>
<comment type="similarity">
    <text evidence="1">Belongs to the peptidase S41A family.</text>
</comment>
<keyword evidence="2" id="KW-0645">Protease</keyword>
<dbReference type="SUPFAM" id="SSF52096">
    <property type="entry name" value="ClpP/crotonase"/>
    <property type="match status" value="1"/>
</dbReference>
<keyword evidence="4" id="KW-0720">Serine protease</keyword>
<proteinExistence type="inferred from homology"/>
<dbReference type="PANTHER" id="PTHR32060">
    <property type="entry name" value="TAIL-SPECIFIC PROTEASE"/>
    <property type="match status" value="1"/>
</dbReference>
<dbReference type="Gene3D" id="2.30.42.10">
    <property type="match status" value="1"/>
</dbReference>